<dbReference type="EMBL" id="JACIFX010000021">
    <property type="protein sequence ID" value="MBB4232945.1"/>
    <property type="molecule type" value="Genomic_DNA"/>
</dbReference>
<dbReference type="Pfam" id="PF09856">
    <property type="entry name" value="ScfRs"/>
    <property type="match status" value="1"/>
</dbReference>
<proteinExistence type="predicted"/>
<name>A0ABR6IYS5_9HYPH</name>
<organism evidence="3 4">
    <name type="scientific">Rhizobium mongolense</name>
    <dbReference type="NCBI Taxonomy" id="57676"/>
    <lineage>
        <taxon>Bacteria</taxon>
        <taxon>Pseudomonadati</taxon>
        <taxon>Pseudomonadota</taxon>
        <taxon>Alphaproteobacteria</taxon>
        <taxon>Hyphomicrobiales</taxon>
        <taxon>Rhizobiaceae</taxon>
        <taxon>Rhizobium/Agrobacterium group</taxon>
        <taxon>Rhizobium</taxon>
    </lineage>
</organism>
<evidence type="ECO:0000259" key="1">
    <source>
        <dbReference type="Pfam" id="PF06114"/>
    </source>
</evidence>
<keyword evidence="4" id="KW-1185">Reference proteome</keyword>
<gene>
    <name evidence="3" type="ORF">GGD56_006845</name>
</gene>
<comment type="caution">
    <text evidence="3">The sequence shown here is derived from an EMBL/GenBank/DDBJ whole genome shotgun (WGS) entry which is preliminary data.</text>
</comment>
<feature type="domain" description="Short-chain fatty acyl coenzyme A regulators C-terminal" evidence="2">
    <location>
        <begin position="85"/>
        <end position="140"/>
    </location>
</feature>
<dbReference type="InterPro" id="IPR010359">
    <property type="entry name" value="IrrE_HExxH"/>
</dbReference>
<sequence length="142" mass="15918">MDTCRSRDLGNARLRLKRCRDQEGSFSTESARRLAHRALAGYFAAAVVMPYKPFAKVVEARRYDVEAVARQFGTSFEQTAHRLTTLQKPGQERIPFFFIRVDATGNVLKRLDSANSPFARHGGGCGCPLLTLHQVFSTPRLC</sequence>
<feature type="domain" description="IrrE N-terminal-like" evidence="1">
    <location>
        <begin position="23"/>
        <end position="84"/>
    </location>
</feature>
<dbReference type="InterPro" id="IPR018653">
    <property type="entry name" value="ScfR_C"/>
</dbReference>
<evidence type="ECO:0000259" key="2">
    <source>
        <dbReference type="Pfam" id="PF09856"/>
    </source>
</evidence>
<protein>
    <submittedName>
        <fullName evidence="3">Uncharacterized protein</fullName>
    </submittedName>
</protein>
<dbReference type="Pfam" id="PF06114">
    <property type="entry name" value="Peptidase_M78"/>
    <property type="match status" value="1"/>
</dbReference>
<reference evidence="3 4" key="1">
    <citation type="submission" date="2020-08" db="EMBL/GenBank/DDBJ databases">
        <title>Genomic Encyclopedia of Type Strains, Phase IV (KMG-V): Genome sequencing to study the core and pangenomes of soil and plant-associated prokaryotes.</title>
        <authorList>
            <person name="Whitman W."/>
        </authorList>
    </citation>
    <scope>NUCLEOTIDE SEQUENCE [LARGE SCALE GENOMIC DNA]</scope>
    <source>
        <strain evidence="3 4">SEMIA 4087</strain>
    </source>
</reference>
<accession>A0ABR6IYS5</accession>
<dbReference type="Proteomes" id="UP000551353">
    <property type="component" value="Unassembled WGS sequence"/>
</dbReference>
<evidence type="ECO:0000313" key="3">
    <source>
        <dbReference type="EMBL" id="MBB4232945.1"/>
    </source>
</evidence>
<evidence type="ECO:0000313" key="4">
    <source>
        <dbReference type="Proteomes" id="UP000551353"/>
    </source>
</evidence>